<organism evidence="2 3">
    <name type="scientific">Sediminibacterium roseum</name>
    <dbReference type="NCBI Taxonomy" id="1978412"/>
    <lineage>
        <taxon>Bacteria</taxon>
        <taxon>Pseudomonadati</taxon>
        <taxon>Bacteroidota</taxon>
        <taxon>Chitinophagia</taxon>
        <taxon>Chitinophagales</taxon>
        <taxon>Chitinophagaceae</taxon>
        <taxon>Sediminibacterium</taxon>
    </lineage>
</organism>
<sequence>MKIKILSLCFAVAVLFSGCSKDADDAYNSSGSFSATDINGTWKEPTSGVVVTISGVTSGGSGSGRLTNVGSAFPAAALNGICMKQVEHQSGGYWDAYNQSYTGSTWVQGSVIGLAMNDDKKSFKIGSKSYYRQ</sequence>
<keyword evidence="3" id="KW-1185">Reference proteome</keyword>
<feature type="signal peptide" evidence="1">
    <location>
        <begin position="1"/>
        <end position="23"/>
    </location>
</feature>
<dbReference type="EMBL" id="JAACJS010000015">
    <property type="protein sequence ID" value="NCI52089.1"/>
    <property type="molecule type" value="Genomic_DNA"/>
</dbReference>
<name>A0ABW9ZYE7_9BACT</name>
<feature type="chain" id="PRO_5045460470" description="Lipoprotein" evidence="1">
    <location>
        <begin position="24"/>
        <end position="133"/>
    </location>
</feature>
<evidence type="ECO:0000313" key="2">
    <source>
        <dbReference type="EMBL" id="NCI52089.1"/>
    </source>
</evidence>
<proteinExistence type="predicted"/>
<accession>A0ABW9ZYE7</accession>
<reference evidence="2 3" key="1">
    <citation type="submission" date="2020-01" db="EMBL/GenBank/DDBJ databases">
        <title>Genome analysis.</title>
        <authorList>
            <person name="Wu S."/>
            <person name="Wang G."/>
        </authorList>
    </citation>
    <scope>NUCLEOTIDE SEQUENCE [LARGE SCALE GENOMIC DNA]</scope>
    <source>
        <strain evidence="2 3">SYL130</strain>
    </source>
</reference>
<dbReference type="RefSeq" id="WP_161820346.1">
    <property type="nucleotide sequence ID" value="NZ_JAACJS010000015.1"/>
</dbReference>
<evidence type="ECO:0008006" key="4">
    <source>
        <dbReference type="Google" id="ProtNLM"/>
    </source>
</evidence>
<gene>
    <name evidence="2" type="ORF">GWC95_19345</name>
</gene>
<protein>
    <recommendedName>
        <fullName evidence="4">Lipoprotein</fullName>
    </recommendedName>
</protein>
<comment type="caution">
    <text evidence="2">The sequence shown here is derived from an EMBL/GenBank/DDBJ whole genome shotgun (WGS) entry which is preliminary data.</text>
</comment>
<keyword evidence="1" id="KW-0732">Signal</keyword>
<evidence type="ECO:0000256" key="1">
    <source>
        <dbReference type="SAM" id="SignalP"/>
    </source>
</evidence>
<evidence type="ECO:0000313" key="3">
    <source>
        <dbReference type="Proteomes" id="UP000753802"/>
    </source>
</evidence>
<dbReference type="Proteomes" id="UP000753802">
    <property type="component" value="Unassembled WGS sequence"/>
</dbReference>
<dbReference type="PROSITE" id="PS51257">
    <property type="entry name" value="PROKAR_LIPOPROTEIN"/>
    <property type="match status" value="1"/>
</dbReference>